<dbReference type="Proteomes" id="UP000019270">
    <property type="component" value="Unassembled WGS sequence"/>
</dbReference>
<dbReference type="GO" id="GO:0004540">
    <property type="term" value="F:RNA nuclease activity"/>
    <property type="evidence" value="ECO:0007669"/>
    <property type="project" value="InterPro"/>
</dbReference>
<dbReference type="Pfam" id="PF01936">
    <property type="entry name" value="NYN"/>
    <property type="match status" value="1"/>
</dbReference>
<sequence length="205" mass="23346">MRGNSHVRCEAGEKVEITSKPYLSLLAQLHKLGIKGIKPWNSFYKTIETFFINSSLPAEYHFYGANVPKKLEPQRYELREKFFRALIRDGISVHKGFVVQDHEKKFISKGVDVLLSLDLVDLSLEGYDEIYVFSADGDIVPAIQRARENGTIVKAIVSFDTPAKHMVEAVDEVIRLSDVLKKIPSNHILRQERTNARTFKKESVA</sequence>
<organism evidence="2 3">
    <name type="scientific">Cytobacillus firmus DS1</name>
    <dbReference type="NCBI Taxonomy" id="1307436"/>
    <lineage>
        <taxon>Bacteria</taxon>
        <taxon>Bacillati</taxon>
        <taxon>Bacillota</taxon>
        <taxon>Bacilli</taxon>
        <taxon>Bacillales</taxon>
        <taxon>Bacillaceae</taxon>
        <taxon>Cytobacillus</taxon>
    </lineage>
</organism>
<dbReference type="PATRIC" id="fig|1307436.3.peg.4208"/>
<evidence type="ECO:0000313" key="2">
    <source>
        <dbReference type="EMBL" id="EWG09348.1"/>
    </source>
</evidence>
<reference evidence="3" key="1">
    <citation type="submission" date="2013-03" db="EMBL/GenBank/DDBJ databases">
        <title>Draft genome sequence of Bacillus firmus DS1.</title>
        <authorList>
            <person name="Peng D."/>
            <person name="Zhu L."/>
            <person name="Sun M."/>
        </authorList>
    </citation>
    <scope>NUCLEOTIDE SEQUENCE [LARGE SCALE GENOMIC DNA]</scope>
    <source>
        <strain evidence="3">DS1</strain>
    </source>
</reference>
<dbReference type="InterPro" id="IPR047140">
    <property type="entry name" value="LabA"/>
</dbReference>
<protein>
    <recommendedName>
        <fullName evidence="1">NYN domain-containing protein</fullName>
    </recommendedName>
</protein>
<dbReference type="EMBL" id="APVL01000018">
    <property type="protein sequence ID" value="EWG09348.1"/>
    <property type="molecule type" value="Genomic_DNA"/>
</dbReference>
<proteinExistence type="predicted"/>
<dbReference type="AlphaFoldDB" id="W7KSZ8"/>
<name>W7KSZ8_CYTFI</name>
<feature type="domain" description="NYN" evidence="1">
    <location>
        <begin position="62"/>
        <end position="176"/>
    </location>
</feature>
<dbReference type="PANTHER" id="PTHR35458:SF8">
    <property type="entry name" value="SLR0650 PROTEIN"/>
    <property type="match status" value="1"/>
</dbReference>
<comment type="caution">
    <text evidence="2">The sequence shown here is derived from an EMBL/GenBank/DDBJ whole genome shotgun (WGS) entry which is preliminary data.</text>
</comment>
<gene>
    <name evidence="2" type="ORF">PBF_19668</name>
</gene>
<dbReference type="InterPro" id="IPR021139">
    <property type="entry name" value="NYN"/>
</dbReference>
<reference evidence="2 3" key="2">
    <citation type="journal article" date="2016" name="Sci. Rep.">
        <title>A novel serine protease, Sep1, from Bacillus firmus DS-1 has nematicidal activity and degrades multiple intestinal-associated nematode proteins.</title>
        <authorList>
            <person name="Geng C."/>
            <person name="Nie X."/>
            <person name="Tang Z."/>
            <person name="Zhang Y."/>
            <person name="Lin J."/>
            <person name="Sun M."/>
            <person name="Peng D."/>
        </authorList>
    </citation>
    <scope>NUCLEOTIDE SEQUENCE [LARGE SCALE GENOMIC DNA]</scope>
    <source>
        <strain evidence="2 3">DS1</strain>
    </source>
</reference>
<dbReference type="Gene3D" id="3.40.50.1010">
    <property type="entry name" value="5'-nuclease"/>
    <property type="match status" value="1"/>
</dbReference>
<accession>W7KSZ8</accession>
<dbReference type="PANTHER" id="PTHR35458">
    <property type="entry name" value="SLR0755 PROTEIN"/>
    <property type="match status" value="1"/>
</dbReference>
<dbReference type="eggNOG" id="COG1432">
    <property type="taxonomic scope" value="Bacteria"/>
</dbReference>
<evidence type="ECO:0000259" key="1">
    <source>
        <dbReference type="Pfam" id="PF01936"/>
    </source>
</evidence>
<evidence type="ECO:0000313" key="3">
    <source>
        <dbReference type="Proteomes" id="UP000019270"/>
    </source>
</evidence>